<organism evidence="1 2">
    <name type="scientific">Candida boidinii</name>
    <name type="common">Yeast</name>
    <dbReference type="NCBI Taxonomy" id="5477"/>
    <lineage>
        <taxon>Eukaryota</taxon>
        <taxon>Fungi</taxon>
        <taxon>Dikarya</taxon>
        <taxon>Ascomycota</taxon>
        <taxon>Saccharomycotina</taxon>
        <taxon>Pichiomycetes</taxon>
        <taxon>Pichiales</taxon>
        <taxon>Pichiaceae</taxon>
        <taxon>Ogataea</taxon>
        <taxon>Ogataea/Candida clade</taxon>
    </lineage>
</organism>
<accession>A0ACB5TIA9</accession>
<dbReference type="EMBL" id="BSXV01000393">
    <property type="protein sequence ID" value="GME88916.1"/>
    <property type="molecule type" value="Genomic_DNA"/>
</dbReference>
<dbReference type="Proteomes" id="UP001165101">
    <property type="component" value="Unassembled WGS sequence"/>
</dbReference>
<name>A0ACB5TIA9_CANBO</name>
<comment type="caution">
    <text evidence="1">The sequence shown here is derived from an EMBL/GenBank/DDBJ whole genome shotgun (WGS) entry which is preliminary data.</text>
</comment>
<reference evidence="1" key="1">
    <citation type="submission" date="2023-04" db="EMBL/GenBank/DDBJ databases">
        <title>Candida boidinii NBRC 1967.</title>
        <authorList>
            <person name="Ichikawa N."/>
            <person name="Sato H."/>
            <person name="Tonouchi N."/>
        </authorList>
    </citation>
    <scope>NUCLEOTIDE SEQUENCE</scope>
    <source>
        <strain evidence="1">NBRC 1967</strain>
    </source>
</reference>
<gene>
    <name evidence="1" type="ORF">Cboi01_000116100</name>
</gene>
<evidence type="ECO:0000313" key="1">
    <source>
        <dbReference type="EMBL" id="GME88916.1"/>
    </source>
</evidence>
<keyword evidence="2" id="KW-1185">Reference proteome</keyword>
<sequence length="1412" mass="160212">MLNVNTISVKAEDENPEYKGFNSKAEKNVNFLAKKLIASSYTPPGTEEDDHSLELVRTLSDMSSIPGLNTFQGSVDSRLDPNNSEFDSKLWVKNFRKILDSDPEHFRHSSLGVAYRNLRARGIASNSDFQKTVFNYPYKLFSEFFTNHITEGNNSKYFDILKPMDGLIKPGTLTVVLGRPGAGCSTFLKSVSSHTYGFKIDENSKISYDGLTAKDIENHYRGEVTYSAELDHHFPNLTVGQTLLFAATLRTPQNRIPGVSREQYAEHIRDVYMATYGLLHTKDTKVGNDFVRGVSGGERKRVSIAEVSLCGSKIQCWDNATRGLDAATALEFVRALKTSAVVLDTTQLIATYQCSQDTYNLFDNVIVLYEGYQIYFGPGTKAKSYFENMGYECPSRQTTADFLTSITSPSERTVRKEWFAPVPKTPKEFSDYWKNSKEHQELTSEIDKYLEKCENKENCQEFCASRVAQKSKRSRKSSSHTLSFDMQIKEVCRREYWRIMSDPTVTILIVGVNIIMGLLLSSLFFNLHPDTNSFYYRASSMFFAILVNAFGSILELITMFEAKLIVEKHKKYALYRPAADAIASLIVSLPAKLVTSIGFNVIYYFMLNYRREPGRFFFYWLCSLLSQFSCSHIFRVVGCFFSTLSESMTPTAIILMGLVMYTGFVIPTPTMPGWSRWINYIDPIAYTFESLLTNEFDGRRFECSSYIPNYKDVPLDYRSCNAISAIPGYDYINGTDYIFVAYGYSNANRWRNIGIAFAFTFFFLAVYLSIVEFSKEAAGKGEVIIFQRSTLRKLKKEMKLMNYAAQKDIENGLNNEKPAGILIDSEHNKEDNYNMDGLEGGNEIFHWRNVCYDIQIKKETRRILDHVDGWVKPGTLTALMGASGAGKTTLLDVLANRVTMGVVYGSILVNGRLRSTSFQRSTGYAQQQDIHLQTSTVREALKFSAYLRRDENISKEEKDEYVEKVINTLEMNSYADAIVGISGEGLNVEQRKRLTIGVELVAKPQLLLFLDEPTSGLDSQTSWSVCQLMRKLANNGQAILCTIHQPSARLLQEFDRMLLLQRDGQTVYFGDLGRNCQHMIDYFERYGASPCPAEANPAEWMLDVIGAAPGSHAEKDYHKVWLESPERQIVLQTLNEMEKELVKLPVSELPHADNEFASSYFTQYLVVTKRVLQQYYRTLSYIWSKLLLLVLTSLFNGFTFFNSGTSQQGLQNQMLAVFMFTVNCNSLQSQYLPNYMYQRDIYEVRERPSKTFHWSAFILAQITAEIPWNIFAGTLGFFCWYYPVGLYKNAIASDTVALRGAYTWLSIIGLTIYGCTLGQLCIAGADTMDNAANMASMFFSFSLNFCGVLKYPTGFWQFMYRCSPFTYWIGGILSAALKDTNVVCSSSEFVDVVSPSGVTCGEFSYKPRPYVD</sequence>
<proteinExistence type="predicted"/>
<evidence type="ECO:0000313" key="2">
    <source>
        <dbReference type="Proteomes" id="UP001165101"/>
    </source>
</evidence>
<protein>
    <submittedName>
        <fullName evidence="1">Unnamed protein product</fullName>
    </submittedName>
</protein>